<evidence type="ECO:0000313" key="1">
    <source>
        <dbReference type="EMBL" id="RUO16051.1"/>
    </source>
</evidence>
<proteinExistence type="predicted"/>
<sequence>MAIGERLQCQWFFGVWCHMHLAPSADVPDEWGQTSRQDKVVS</sequence>
<organism evidence="1 2">
    <name type="scientific">Moraxella catarrhalis</name>
    <name type="common">Branhamella catarrhalis</name>
    <dbReference type="NCBI Taxonomy" id="480"/>
    <lineage>
        <taxon>Bacteria</taxon>
        <taxon>Pseudomonadati</taxon>
        <taxon>Pseudomonadota</taxon>
        <taxon>Gammaproteobacteria</taxon>
        <taxon>Moraxellales</taxon>
        <taxon>Moraxellaceae</taxon>
        <taxon>Moraxella</taxon>
    </lineage>
</organism>
<comment type="caution">
    <text evidence="1">The sequence shown here is derived from an EMBL/GenBank/DDBJ whole genome shotgun (WGS) entry which is preliminary data.</text>
</comment>
<protein>
    <submittedName>
        <fullName evidence="1">Uncharacterized protein</fullName>
    </submittedName>
</protein>
<dbReference type="Proteomes" id="UP000268436">
    <property type="component" value="Unassembled WGS sequence"/>
</dbReference>
<accession>A0ABY0BJH3</accession>
<gene>
    <name evidence="1" type="ORF">EJK54_0875</name>
</gene>
<reference evidence="1 2" key="1">
    <citation type="submission" date="2018-12" db="EMBL/GenBank/DDBJ databases">
        <title>Persistence of Moraxella catarrhalis in Chronic Obstructive Pulmonary Disease and Regulation of the Hag/MID Adhesin.</title>
        <authorList>
            <person name="Murphy T."/>
            <person name="Zhao X."/>
            <person name="Vyas G."/>
            <person name="Aluvathingal J."/>
            <person name="Nadendla S."/>
            <person name="Tallon L."/>
            <person name="Tettelin H."/>
        </authorList>
    </citation>
    <scope>NUCLEOTIDE SEQUENCE [LARGE SCALE GENOMIC DNA]</scope>
    <source>
        <strain evidence="1 2">173P27B1</strain>
    </source>
</reference>
<dbReference type="EMBL" id="RYER01000018">
    <property type="protein sequence ID" value="RUO16051.1"/>
    <property type="molecule type" value="Genomic_DNA"/>
</dbReference>
<keyword evidence="2" id="KW-1185">Reference proteome</keyword>
<name>A0ABY0BJH3_MORCA</name>
<evidence type="ECO:0000313" key="2">
    <source>
        <dbReference type="Proteomes" id="UP000268436"/>
    </source>
</evidence>